<reference evidence="11" key="1">
    <citation type="journal article" date="2019" name="Int. J. Syst. Evol. Microbiol.">
        <title>The Global Catalogue of Microorganisms (GCM) 10K type strain sequencing project: providing services to taxonomists for standard genome sequencing and annotation.</title>
        <authorList>
            <consortium name="The Broad Institute Genomics Platform"/>
            <consortium name="The Broad Institute Genome Sequencing Center for Infectious Disease"/>
            <person name="Wu L."/>
            <person name="Ma J."/>
        </authorList>
    </citation>
    <scope>NUCLEOTIDE SEQUENCE [LARGE SCALE GENOMIC DNA]</scope>
    <source>
        <strain evidence="11">CGMCC 1.10992</strain>
    </source>
</reference>
<dbReference type="Proteomes" id="UP001597380">
    <property type="component" value="Unassembled WGS sequence"/>
</dbReference>
<feature type="signal peptide" evidence="8">
    <location>
        <begin position="1"/>
        <end position="18"/>
    </location>
</feature>
<evidence type="ECO:0000313" key="10">
    <source>
        <dbReference type="EMBL" id="MFD2095202.1"/>
    </source>
</evidence>
<comment type="catalytic activity">
    <reaction evidence="1 7">
        <text>a beta-lactam + H2O = a substituted beta-amino acid</text>
        <dbReference type="Rhea" id="RHEA:20401"/>
        <dbReference type="ChEBI" id="CHEBI:15377"/>
        <dbReference type="ChEBI" id="CHEBI:35627"/>
        <dbReference type="ChEBI" id="CHEBI:140347"/>
        <dbReference type="EC" id="3.5.2.6"/>
    </reaction>
</comment>
<evidence type="ECO:0000313" key="11">
    <source>
        <dbReference type="Proteomes" id="UP001597380"/>
    </source>
</evidence>
<dbReference type="Pfam" id="PF00905">
    <property type="entry name" value="Transpeptidase"/>
    <property type="match status" value="1"/>
</dbReference>
<comment type="caution">
    <text evidence="10">The sequence shown here is derived from an EMBL/GenBank/DDBJ whole genome shotgun (WGS) entry which is preliminary data.</text>
</comment>
<accession>A0ABW4XJC5</accession>
<evidence type="ECO:0000256" key="6">
    <source>
        <dbReference type="ARBA" id="ARBA00023251"/>
    </source>
</evidence>
<organism evidence="10 11">
    <name type="scientific">Corallincola platygyrae</name>
    <dbReference type="NCBI Taxonomy" id="1193278"/>
    <lineage>
        <taxon>Bacteria</taxon>
        <taxon>Pseudomonadati</taxon>
        <taxon>Pseudomonadota</taxon>
        <taxon>Gammaproteobacteria</taxon>
        <taxon>Alteromonadales</taxon>
        <taxon>Psychromonadaceae</taxon>
        <taxon>Corallincola</taxon>
    </lineage>
</organism>
<evidence type="ECO:0000256" key="7">
    <source>
        <dbReference type="RuleBase" id="RU361140"/>
    </source>
</evidence>
<dbReference type="EC" id="3.5.2.6" evidence="3 7"/>
<dbReference type="PANTHER" id="PTHR30627:SF6">
    <property type="entry name" value="BETA-LACTAMASE YBXI-RELATED"/>
    <property type="match status" value="1"/>
</dbReference>
<feature type="chain" id="PRO_5045458413" description="Beta-lactamase" evidence="8">
    <location>
        <begin position="19"/>
        <end position="266"/>
    </location>
</feature>
<dbReference type="InterPro" id="IPR012338">
    <property type="entry name" value="Beta-lactam/transpept-like"/>
</dbReference>
<evidence type="ECO:0000259" key="9">
    <source>
        <dbReference type="Pfam" id="PF00905"/>
    </source>
</evidence>
<evidence type="ECO:0000256" key="4">
    <source>
        <dbReference type="ARBA" id="ARBA00022729"/>
    </source>
</evidence>
<dbReference type="InterPro" id="IPR001460">
    <property type="entry name" value="PCN-bd_Tpept"/>
</dbReference>
<name>A0ABW4XJC5_9GAMM</name>
<evidence type="ECO:0000256" key="3">
    <source>
        <dbReference type="ARBA" id="ARBA00012865"/>
    </source>
</evidence>
<dbReference type="PANTHER" id="PTHR30627">
    <property type="entry name" value="PEPTIDOGLYCAN D,D-TRANSPEPTIDASE"/>
    <property type="match status" value="1"/>
</dbReference>
<comment type="similarity">
    <text evidence="2 7">Belongs to the class-D beta-lactamase family.</text>
</comment>
<evidence type="ECO:0000256" key="2">
    <source>
        <dbReference type="ARBA" id="ARBA00007898"/>
    </source>
</evidence>
<evidence type="ECO:0000256" key="5">
    <source>
        <dbReference type="ARBA" id="ARBA00022801"/>
    </source>
</evidence>
<protein>
    <recommendedName>
        <fullName evidence="3 7">Beta-lactamase</fullName>
        <ecNumber evidence="3 7">3.5.2.6</ecNumber>
    </recommendedName>
</protein>
<dbReference type="Gene3D" id="3.40.710.10">
    <property type="entry name" value="DD-peptidase/beta-lactamase superfamily"/>
    <property type="match status" value="1"/>
</dbReference>
<sequence length="266" mass="30074">MRYLLFIFGYLLATNATAEDAELAQLFVSKAVTGTLVLQSLDGDQTHTHNLERAIQRLLPASTFKIPNSLIALDEGAVTGTDEVLKWDGKDKGWAPWNQNHTMASALPVSCVWCYQELATRIGMTKYQAHLKQLDYGNQTPKPELTTFWLTGDLAISANEQITFLRSFYNETLPYSKTHIQAVKRLLLVTEGKDYRVYGKTGWAANIEHPHGWYVGYVENQNQTWLFAMNIDMPERKMAPYRKQIVMEALALKSIISPNSITKSSP</sequence>
<keyword evidence="6 7" id="KW-0046">Antibiotic resistance</keyword>
<dbReference type="SUPFAM" id="SSF56601">
    <property type="entry name" value="beta-lactamase/transpeptidase-like"/>
    <property type="match status" value="1"/>
</dbReference>
<evidence type="ECO:0000256" key="1">
    <source>
        <dbReference type="ARBA" id="ARBA00001526"/>
    </source>
</evidence>
<keyword evidence="5 7" id="KW-0378">Hydrolase</keyword>
<keyword evidence="4 8" id="KW-0732">Signal</keyword>
<dbReference type="NCBIfam" id="NF012161">
    <property type="entry name" value="bla_class_D_main"/>
    <property type="match status" value="1"/>
</dbReference>
<evidence type="ECO:0000256" key="8">
    <source>
        <dbReference type="SAM" id="SignalP"/>
    </source>
</evidence>
<dbReference type="InterPro" id="IPR002137">
    <property type="entry name" value="Beta-lactam_class-D_AS"/>
</dbReference>
<dbReference type="GO" id="GO:0008800">
    <property type="term" value="F:beta-lactamase activity"/>
    <property type="evidence" value="ECO:0007669"/>
    <property type="project" value="UniProtKB-EC"/>
</dbReference>
<dbReference type="EMBL" id="JBHUHT010000008">
    <property type="protein sequence ID" value="MFD2095202.1"/>
    <property type="molecule type" value="Genomic_DNA"/>
</dbReference>
<dbReference type="RefSeq" id="WP_345338364.1">
    <property type="nucleotide sequence ID" value="NZ_BAABLI010000005.1"/>
</dbReference>
<keyword evidence="11" id="KW-1185">Reference proteome</keyword>
<dbReference type="PROSITE" id="PS00337">
    <property type="entry name" value="BETA_LACTAMASE_D"/>
    <property type="match status" value="1"/>
</dbReference>
<proteinExistence type="inferred from homology"/>
<dbReference type="InterPro" id="IPR050515">
    <property type="entry name" value="Beta-lactam/transpept"/>
</dbReference>
<gene>
    <name evidence="10" type="primary">blaOXA</name>
    <name evidence="10" type="ORF">ACFSJ3_04335</name>
</gene>
<feature type="domain" description="Penicillin-binding protein transpeptidase" evidence="9">
    <location>
        <begin position="52"/>
        <end position="247"/>
    </location>
</feature>